<dbReference type="AlphaFoldDB" id="A0A917UMU2"/>
<reference evidence="1" key="1">
    <citation type="journal article" date="2014" name="Int. J. Syst. Evol. Microbiol.">
        <title>Complete genome sequence of Corynebacterium casei LMG S-19264T (=DSM 44701T), isolated from a smear-ripened cheese.</title>
        <authorList>
            <consortium name="US DOE Joint Genome Institute (JGI-PGF)"/>
            <person name="Walter F."/>
            <person name="Albersmeier A."/>
            <person name="Kalinowski J."/>
            <person name="Ruckert C."/>
        </authorList>
    </citation>
    <scope>NUCLEOTIDE SEQUENCE</scope>
    <source>
        <strain evidence="1">JCM 14371</strain>
    </source>
</reference>
<sequence length="146" mass="16046">MTPATISEKIVVYGGNLYTTDGLPLYRYVPLAPMVKARQGIPWASQWDPYILAWVMNYTPLPETSSDSPAVRAGLKSQPRTGAKRDYLQAVFRGWPLYTCAFDSPGFALAPQGTTPGLFELVSVEEPWVRPEDSPVDGWPPAAFGP</sequence>
<dbReference type="EMBL" id="BMOE01000003">
    <property type="protein sequence ID" value="GGJ69409.1"/>
    <property type="molecule type" value="Genomic_DNA"/>
</dbReference>
<proteinExistence type="predicted"/>
<reference evidence="1" key="2">
    <citation type="submission" date="2020-09" db="EMBL/GenBank/DDBJ databases">
        <authorList>
            <person name="Sun Q."/>
            <person name="Ohkuma M."/>
        </authorList>
    </citation>
    <scope>NUCLEOTIDE SEQUENCE</scope>
    <source>
        <strain evidence="1">JCM 14371</strain>
    </source>
</reference>
<organism evidence="1 2">
    <name type="scientific">Deinococcus aquiradiocola</name>
    <dbReference type="NCBI Taxonomy" id="393059"/>
    <lineage>
        <taxon>Bacteria</taxon>
        <taxon>Thermotogati</taxon>
        <taxon>Deinococcota</taxon>
        <taxon>Deinococci</taxon>
        <taxon>Deinococcales</taxon>
        <taxon>Deinococcaceae</taxon>
        <taxon>Deinococcus</taxon>
    </lineage>
</organism>
<accession>A0A917UMU2</accession>
<name>A0A917UMU2_9DEIO</name>
<evidence type="ECO:0000313" key="2">
    <source>
        <dbReference type="Proteomes" id="UP000635726"/>
    </source>
</evidence>
<evidence type="ECO:0000313" key="1">
    <source>
        <dbReference type="EMBL" id="GGJ69409.1"/>
    </source>
</evidence>
<protein>
    <submittedName>
        <fullName evidence="1">Uncharacterized protein</fullName>
    </submittedName>
</protein>
<dbReference type="Proteomes" id="UP000635726">
    <property type="component" value="Unassembled WGS sequence"/>
</dbReference>
<comment type="caution">
    <text evidence="1">The sequence shown here is derived from an EMBL/GenBank/DDBJ whole genome shotgun (WGS) entry which is preliminary data.</text>
</comment>
<dbReference type="RefSeq" id="WP_188961401.1">
    <property type="nucleotide sequence ID" value="NZ_BMOE01000003.1"/>
</dbReference>
<gene>
    <name evidence="1" type="ORF">GCM10008939_12250</name>
</gene>
<keyword evidence="2" id="KW-1185">Reference proteome</keyword>